<name>A0A955IBZ2_9BACT</name>
<feature type="non-terminal residue" evidence="2">
    <location>
        <position position="1"/>
    </location>
</feature>
<dbReference type="EMBL" id="JAGQLL010000087">
    <property type="protein sequence ID" value="MCA9380558.1"/>
    <property type="molecule type" value="Genomic_DNA"/>
</dbReference>
<reference evidence="2" key="2">
    <citation type="journal article" date="2021" name="Microbiome">
        <title>Successional dynamics and alternative stable states in a saline activated sludge microbial community over 9 years.</title>
        <authorList>
            <person name="Wang Y."/>
            <person name="Ye J."/>
            <person name="Ju F."/>
            <person name="Liu L."/>
            <person name="Boyd J.A."/>
            <person name="Deng Y."/>
            <person name="Parks D.H."/>
            <person name="Jiang X."/>
            <person name="Yin X."/>
            <person name="Woodcroft B.J."/>
            <person name="Tyson G.W."/>
            <person name="Hugenholtz P."/>
            <person name="Polz M.F."/>
            <person name="Zhang T."/>
        </authorList>
    </citation>
    <scope>NUCLEOTIDE SEQUENCE</scope>
    <source>
        <strain evidence="2">HKST-UBA15</strain>
    </source>
</reference>
<sequence length="109" mass="12402">SVQRTSYGKQVDLEAPQFEIEAIETMVESTELLTHEELLTLYPKIDKNRLELIIDELTLRIQTANIPPVISQNAQYVIYFGAGLLGLAGVLFINLILNFFKRKHSENLV</sequence>
<evidence type="ECO:0000313" key="3">
    <source>
        <dbReference type="Proteomes" id="UP000745577"/>
    </source>
</evidence>
<keyword evidence="1" id="KW-0812">Transmembrane</keyword>
<accession>A0A955IBZ2</accession>
<evidence type="ECO:0000313" key="2">
    <source>
        <dbReference type="EMBL" id="MCA9380558.1"/>
    </source>
</evidence>
<keyword evidence="1" id="KW-1133">Transmembrane helix</keyword>
<proteinExistence type="predicted"/>
<comment type="caution">
    <text evidence="2">The sequence shown here is derived from an EMBL/GenBank/DDBJ whole genome shotgun (WGS) entry which is preliminary data.</text>
</comment>
<gene>
    <name evidence="2" type="ORF">KC675_05255</name>
</gene>
<dbReference type="AlphaFoldDB" id="A0A955IBZ2"/>
<evidence type="ECO:0000256" key="1">
    <source>
        <dbReference type="SAM" id="Phobius"/>
    </source>
</evidence>
<organism evidence="2 3">
    <name type="scientific">Candidatus Dojkabacteria bacterium</name>
    <dbReference type="NCBI Taxonomy" id="2099670"/>
    <lineage>
        <taxon>Bacteria</taxon>
        <taxon>Candidatus Dojkabacteria</taxon>
    </lineage>
</organism>
<reference evidence="2" key="1">
    <citation type="submission" date="2020-04" db="EMBL/GenBank/DDBJ databases">
        <authorList>
            <person name="Zhang T."/>
        </authorList>
    </citation>
    <scope>NUCLEOTIDE SEQUENCE</scope>
    <source>
        <strain evidence="2">HKST-UBA15</strain>
    </source>
</reference>
<feature type="transmembrane region" description="Helical" evidence="1">
    <location>
        <begin position="76"/>
        <end position="100"/>
    </location>
</feature>
<keyword evidence="1" id="KW-0472">Membrane</keyword>
<dbReference type="Proteomes" id="UP000745577">
    <property type="component" value="Unassembled WGS sequence"/>
</dbReference>
<protein>
    <submittedName>
        <fullName evidence="2">Uncharacterized protein</fullName>
    </submittedName>
</protein>